<feature type="transmembrane region" description="Helical" evidence="1">
    <location>
        <begin position="7"/>
        <end position="27"/>
    </location>
</feature>
<feature type="transmembrane region" description="Helical" evidence="1">
    <location>
        <begin position="47"/>
        <end position="68"/>
    </location>
</feature>
<evidence type="ECO:0008006" key="3">
    <source>
        <dbReference type="Google" id="ProtNLM"/>
    </source>
</evidence>
<accession>A0A382M9F0</accession>
<dbReference type="EMBL" id="UINC01092221">
    <property type="protein sequence ID" value="SVC45613.1"/>
    <property type="molecule type" value="Genomic_DNA"/>
</dbReference>
<keyword evidence="1" id="KW-0472">Membrane</keyword>
<organism evidence="2">
    <name type="scientific">marine metagenome</name>
    <dbReference type="NCBI Taxonomy" id="408172"/>
    <lineage>
        <taxon>unclassified sequences</taxon>
        <taxon>metagenomes</taxon>
        <taxon>ecological metagenomes</taxon>
    </lineage>
</organism>
<evidence type="ECO:0000256" key="1">
    <source>
        <dbReference type="SAM" id="Phobius"/>
    </source>
</evidence>
<feature type="transmembrane region" description="Helical" evidence="1">
    <location>
        <begin position="105"/>
        <end position="123"/>
    </location>
</feature>
<keyword evidence="1" id="KW-1133">Transmembrane helix</keyword>
<proteinExistence type="predicted"/>
<evidence type="ECO:0000313" key="2">
    <source>
        <dbReference type="EMBL" id="SVC45613.1"/>
    </source>
</evidence>
<protein>
    <recommendedName>
        <fullName evidence="3">Major facilitator superfamily (MFS) profile domain-containing protein</fullName>
    </recommendedName>
</protein>
<reference evidence="2" key="1">
    <citation type="submission" date="2018-05" db="EMBL/GenBank/DDBJ databases">
        <authorList>
            <person name="Lanie J.A."/>
            <person name="Ng W.-L."/>
            <person name="Kazmierczak K.M."/>
            <person name="Andrzejewski T.M."/>
            <person name="Davidsen T.M."/>
            <person name="Wayne K.J."/>
            <person name="Tettelin H."/>
            <person name="Glass J.I."/>
            <person name="Rusch D."/>
            <person name="Podicherti R."/>
            <person name="Tsui H.-C.T."/>
            <person name="Winkler M.E."/>
        </authorList>
    </citation>
    <scope>NUCLEOTIDE SEQUENCE</scope>
</reference>
<feature type="transmembrane region" description="Helical" evidence="1">
    <location>
        <begin position="80"/>
        <end position="99"/>
    </location>
</feature>
<keyword evidence="1" id="KW-0812">Transmembrane</keyword>
<dbReference type="AlphaFoldDB" id="A0A382M9F0"/>
<sequence>MNLKQTFKNLVLLTFFIMVLSFIAMFFESAEVIYLNEQLNSKTSDTQVYIVGIIALILLITFLINLFFLYEFKKIGKPMFLFLFIIQFFISPFMGTYAYEPFTYIIEGLGWAASGAILVFLYFTPIKKEFEK</sequence>
<name>A0A382M9F0_9ZZZZ</name>
<gene>
    <name evidence="2" type="ORF">METZ01_LOCUS298467</name>
</gene>